<gene>
    <name evidence="2" type="ORF">S03H2_45958</name>
</gene>
<proteinExistence type="predicted"/>
<keyword evidence="1" id="KW-0812">Transmembrane</keyword>
<feature type="transmembrane region" description="Helical" evidence="1">
    <location>
        <begin position="6"/>
        <end position="24"/>
    </location>
</feature>
<name>X1HX90_9ZZZZ</name>
<keyword evidence="1" id="KW-1133">Transmembrane helix</keyword>
<organism evidence="2">
    <name type="scientific">marine sediment metagenome</name>
    <dbReference type="NCBI Taxonomy" id="412755"/>
    <lineage>
        <taxon>unclassified sequences</taxon>
        <taxon>metagenomes</taxon>
        <taxon>ecological metagenomes</taxon>
    </lineage>
</organism>
<keyword evidence="1" id="KW-0472">Membrane</keyword>
<reference evidence="2" key="1">
    <citation type="journal article" date="2014" name="Front. Microbiol.">
        <title>High frequency of phylogenetically diverse reductive dehalogenase-homologous genes in deep subseafloor sedimentary metagenomes.</title>
        <authorList>
            <person name="Kawai M."/>
            <person name="Futagami T."/>
            <person name="Toyoda A."/>
            <person name="Takaki Y."/>
            <person name="Nishi S."/>
            <person name="Hori S."/>
            <person name="Arai W."/>
            <person name="Tsubouchi T."/>
            <person name="Morono Y."/>
            <person name="Uchiyama I."/>
            <person name="Ito T."/>
            <person name="Fujiyama A."/>
            <person name="Inagaki F."/>
            <person name="Takami H."/>
        </authorList>
    </citation>
    <scope>NUCLEOTIDE SEQUENCE</scope>
    <source>
        <strain evidence="2">Expedition CK06-06</strain>
    </source>
</reference>
<evidence type="ECO:0000256" key="1">
    <source>
        <dbReference type="SAM" id="Phobius"/>
    </source>
</evidence>
<evidence type="ECO:0000313" key="2">
    <source>
        <dbReference type="EMBL" id="GAH74776.1"/>
    </source>
</evidence>
<dbReference type="EMBL" id="BARU01028820">
    <property type="protein sequence ID" value="GAH74776.1"/>
    <property type="molecule type" value="Genomic_DNA"/>
</dbReference>
<sequence>MFTLNLFSVAVGALLTFIANYFFICTREKRNSNRVKEIIKAELLENKKAIELIQIELNKKIDKSMLVNKMLEIKNKIIKDPFSYTAKDYFENKIGDLIFSIDYMISIMKLYNYLRKAEKIIIETPSLYMGNDAENYYKKINESIDVFKEELK</sequence>
<accession>X1HX90</accession>
<dbReference type="AlphaFoldDB" id="X1HX90"/>
<feature type="non-terminal residue" evidence="2">
    <location>
        <position position="152"/>
    </location>
</feature>
<protein>
    <submittedName>
        <fullName evidence="2">Uncharacterized protein</fullName>
    </submittedName>
</protein>
<comment type="caution">
    <text evidence="2">The sequence shown here is derived from an EMBL/GenBank/DDBJ whole genome shotgun (WGS) entry which is preliminary data.</text>
</comment>